<accession>A0A5C5B7F8</accession>
<protein>
    <submittedName>
        <fullName evidence="2">Conjugal transfer protein</fullName>
    </submittedName>
</protein>
<evidence type="ECO:0000313" key="3">
    <source>
        <dbReference type="Proteomes" id="UP000313849"/>
    </source>
</evidence>
<dbReference type="AlphaFoldDB" id="A0A5C5B7F8"/>
<dbReference type="Proteomes" id="UP000313849">
    <property type="component" value="Unassembled WGS sequence"/>
</dbReference>
<reference evidence="2 3" key="1">
    <citation type="submission" date="2019-06" db="EMBL/GenBank/DDBJ databases">
        <title>Draft genome sequence of Miniimonas arenae KCTC 19750T isolated from sea sand.</title>
        <authorList>
            <person name="Park S.-J."/>
        </authorList>
    </citation>
    <scope>NUCLEOTIDE SEQUENCE [LARGE SCALE GENOMIC DNA]</scope>
    <source>
        <strain evidence="2 3">KCTC 19750</strain>
    </source>
</reference>
<feature type="region of interest" description="Disordered" evidence="1">
    <location>
        <begin position="345"/>
        <end position="370"/>
    </location>
</feature>
<comment type="caution">
    <text evidence="2">The sequence shown here is derived from an EMBL/GenBank/DDBJ whole genome shotgun (WGS) entry which is preliminary data.</text>
</comment>
<organism evidence="2 3">
    <name type="scientific">Miniimonas arenae</name>
    <dbReference type="NCBI Taxonomy" id="676201"/>
    <lineage>
        <taxon>Bacteria</taxon>
        <taxon>Bacillati</taxon>
        <taxon>Actinomycetota</taxon>
        <taxon>Actinomycetes</taxon>
        <taxon>Micrococcales</taxon>
        <taxon>Beutenbergiaceae</taxon>
        <taxon>Miniimonas</taxon>
    </lineage>
</organism>
<evidence type="ECO:0000256" key="1">
    <source>
        <dbReference type="SAM" id="MobiDB-lite"/>
    </source>
</evidence>
<dbReference type="Gene3D" id="2.30.30.940">
    <property type="match status" value="1"/>
</dbReference>
<feature type="non-terminal residue" evidence="2">
    <location>
        <position position="1"/>
    </location>
</feature>
<keyword evidence="3" id="KW-1185">Reference proteome</keyword>
<gene>
    <name evidence="2" type="ORF">FH969_14730</name>
</gene>
<dbReference type="Gene3D" id="3.40.50.300">
    <property type="entry name" value="P-loop containing nucleotide triphosphate hydrolases"/>
    <property type="match status" value="1"/>
</dbReference>
<dbReference type="EMBL" id="VENP01000106">
    <property type="protein sequence ID" value="TNU72820.1"/>
    <property type="molecule type" value="Genomic_DNA"/>
</dbReference>
<name>A0A5C5B7F8_9MICO</name>
<dbReference type="InterPro" id="IPR027417">
    <property type="entry name" value="P-loop_NTPase"/>
</dbReference>
<sequence>GVREDGSVSIRPAGRRFGGGIVLPADYVADHLELGYAITAHRAQGVTTDTAHAVVTATTTRENFYVSMTRGAHSNHAYVTVDREDAEHAVPHPGDNPNVTARSILYGVLQHIGTELSAHETITAEQDRWGSIAQLAAEYDTIAQAAQHDRWATLLQASGLTVEQIGDVLASDAYGALSAELRHAEANHHDLDALLPRLVAARSLDDADDIASVLHARVARATARPAGSGRTRKPPRLIVGLIPHAGGQMTGDMRQALDERRELIEARADAVLRGALTDAEPWTADLGTAPKGEKQQAAWWRAARTVAAYRDRYGISDDRTPLGPTPESTSQKIDAIRARAALNRAQAATIEGTTTEPARQSGAARPAPSL</sequence>
<proteinExistence type="predicted"/>
<evidence type="ECO:0000313" key="2">
    <source>
        <dbReference type="EMBL" id="TNU72820.1"/>
    </source>
</evidence>
<dbReference type="SUPFAM" id="SSF52540">
    <property type="entry name" value="P-loop containing nucleoside triphosphate hydrolases"/>
    <property type="match status" value="1"/>
</dbReference>